<sequence>MAQTTRVIITDDLDGTEGARTYAFSWQGTGYEVDLTDENRDEFLRVLQPYISAGRKTGSTRRRATTSGAGGSSDSAKVRAWAKANGHKITDRGRIPEHIQQAYDAAH</sequence>
<dbReference type="RefSeq" id="WP_035058165.1">
    <property type="nucleotide sequence ID" value="NZ_AXCZ01000022.1"/>
</dbReference>
<dbReference type="InterPro" id="IPR055370">
    <property type="entry name" value="Lsr2_DNA-bd"/>
</dbReference>
<evidence type="ECO:0000256" key="2">
    <source>
        <dbReference type="SAM" id="MobiDB-lite"/>
    </source>
</evidence>
<dbReference type="InterPro" id="IPR024412">
    <property type="entry name" value="Lsr2_dim_dom"/>
</dbReference>
<proteinExistence type="predicted"/>
<evidence type="ECO:0008006" key="7">
    <source>
        <dbReference type="Google" id="ProtNLM"/>
    </source>
</evidence>
<evidence type="ECO:0000256" key="1">
    <source>
        <dbReference type="ARBA" id="ARBA00023125"/>
    </source>
</evidence>
<reference evidence="5 6" key="1">
    <citation type="submission" date="2013-08" db="EMBL/GenBank/DDBJ databases">
        <title>Genome sequencing of Cellulomonas bogoriensis 69B4.</title>
        <authorList>
            <person name="Chen F."/>
            <person name="Li Y."/>
            <person name="Wang G."/>
        </authorList>
    </citation>
    <scope>NUCLEOTIDE SEQUENCE [LARGE SCALE GENOMIC DNA]</scope>
    <source>
        <strain evidence="5 6">69B4</strain>
    </source>
</reference>
<feature type="region of interest" description="Disordered" evidence="2">
    <location>
        <begin position="54"/>
        <end position="107"/>
    </location>
</feature>
<dbReference type="AlphaFoldDB" id="A0A0A0C105"/>
<comment type="caution">
    <text evidence="5">The sequence shown here is derived from an EMBL/GenBank/DDBJ whole genome shotgun (WGS) entry which is preliminary data.</text>
</comment>
<organism evidence="5 6">
    <name type="scientific">Cellulomonas bogoriensis 69B4 = DSM 16987</name>
    <dbReference type="NCBI Taxonomy" id="1386082"/>
    <lineage>
        <taxon>Bacteria</taxon>
        <taxon>Bacillati</taxon>
        <taxon>Actinomycetota</taxon>
        <taxon>Actinomycetes</taxon>
        <taxon>Micrococcales</taxon>
        <taxon>Cellulomonadaceae</taxon>
        <taxon>Cellulomonas</taxon>
    </lineage>
</organism>
<evidence type="ECO:0000313" key="6">
    <source>
        <dbReference type="Proteomes" id="UP000054314"/>
    </source>
</evidence>
<dbReference type="GO" id="GO:0003677">
    <property type="term" value="F:DNA binding"/>
    <property type="evidence" value="ECO:0007669"/>
    <property type="project" value="UniProtKB-KW"/>
</dbReference>
<keyword evidence="6" id="KW-1185">Reference proteome</keyword>
<dbReference type="Pfam" id="PF23359">
    <property type="entry name" value="Lsr2_DNA-bd"/>
    <property type="match status" value="1"/>
</dbReference>
<evidence type="ECO:0000259" key="4">
    <source>
        <dbReference type="Pfam" id="PF23359"/>
    </source>
</evidence>
<feature type="compositionally biased region" description="Basic and acidic residues" evidence="2">
    <location>
        <begin position="88"/>
        <end position="97"/>
    </location>
</feature>
<dbReference type="Gene3D" id="3.30.60.230">
    <property type="entry name" value="Lsr2, dimerization domain"/>
    <property type="match status" value="1"/>
</dbReference>
<evidence type="ECO:0000313" key="5">
    <source>
        <dbReference type="EMBL" id="KGM13850.1"/>
    </source>
</evidence>
<dbReference type="Proteomes" id="UP000054314">
    <property type="component" value="Unassembled WGS sequence"/>
</dbReference>
<protein>
    <recommendedName>
        <fullName evidence="7">Lsr2 family protein</fullName>
    </recommendedName>
</protein>
<dbReference type="OrthoDB" id="4113332at2"/>
<dbReference type="GO" id="GO:0016746">
    <property type="term" value="F:acyltransferase activity"/>
    <property type="evidence" value="ECO:0007669"/>
    <property type="project" value="InterPro"/>
</dbReference>
<dbReference type="Pfam" id="PF11774">
    <property type="entry name" value="Lsr2"/>
    <property type="match status" value="1"/>
</dbReference>
<accession>A0A0A0C105</accession>
<gene>
    <name evidence="5" type="ORF">N869_09150</name>
</gene>
<dbReference type="EMBL" id="AXCZ01000022">
    <property type="protein sequence ID" value="KGM13850.1"/>
    <property type="molecule type" value="Genomic_DNA"/>
</dbReference>
<feature type="domain" description="Lsr2 DNA-binding" evidence="4">
    <location>
        <begin position="72"/>
        <end position="106"/>
    </location>
</feature>
<dbReference type="Gene3D" id="4.10.320.10">
    <property type="entry name" value="E3-binding domain"/>
    <property type="match status" value="1"/>
</dbReference>
<evidence type="ECO:0000259" key="3">
    <source>
        <dbReference type="Pfam" id="PF11774"/>
    </source>
</evidence>
<feature type="domain" description="Lsr2 dimerization" evidence="3">
    <location>
        <begin position="1"/>
        <end position="58"/>
    </location>
</feature>
<dbReference type="InterPro" id="IPR036625">
    <property type="entry name" value="E3-bd_dom_sf"/>
</dbReference>
<name>A0A0A0C105_9CELL</name>
<dbReference type="InterPro" id="IPR042261">
    <property type="entry name" value="Lsr2-like_dimerization"/>
</dbReference>
<keyword evidence="1" id="KW-0238">DNA-binding</keyword>